<keyword evidence="3" id="KW-1185">Reference proteome</keyword>
<protein>
    <recommendedName>
        <fullName evidence="4">DUF4235 domain-containing protein</fullName>
    </recommendedName>
</protein>
<organism evidence="2 3">
    <name type="scientific">Nocardioides nanhaiensis</name>
    <dbReference type="NCBI Taxonomy" id="1476871"/>
    <lineage>
        <taxon>Bacteria</taxon>
        <taxon>Bacillati</taxon>
        <taxon>Actinomycetota</taxon>
        <taxon>Actinomycetes</taxon>
        <taxon>Propionibacteriales</taxon>
        <taxon>Nocardioidaceae</taxon>
        <taxon>Nocardioides</taxon>
    </lineage>
</organism>
<evidence type="ECO:0000256" key="1">
    <source>
        <dbReference type="SAM" id="Phobius"/>
    </source>
</evidence>
<proteinExistence type="predicted"/>
<dbReference type="Proteomes" id="UP001500621">
    <property type="component" value="Unassembled WGS sequence"/>
</dbReference>
<name>A0ABP8WW40_9ACTN</name>
<comment type="caution">
    <text evidence="2">The sequence shown here is derived from an EMBL/GenBank/DDBJ whole genome shotgun (WGS) entry which is preliminary data.</text>
</comment>
<reference evidence="3" key="1">
    <citation type="journal article" date="2019" name="Int. J. Syst. Evol. Microbiol.">
        <title>The Global Catalogue of Microorganisms (GCM) 10K type strain sequencing project: providing services to taxonomists for standard genome sequencing and annotation.</title>
        <authorList>
            <consortium name="The Broad Institute Genomics Platform"/>
            <consortium name="The Broad Institute Genome Sequencing Center for Infectious Disease"/>
            <person name="Wu L."/>
            <person name="Ma J."/>
        </authorList>
    </citation>
    <scope>NUCLEOTIDE SEQUENCE [LARGE SCALE GENOMIC DNA]</scope>
    <source>
        <strain evidence="3">JCM 18127</strain>
    </source>
</reference>
<sequence>MMTMILRLHEVALRWVLVSLPALLGSIARVRRRRDERGDVPGWVFVAVMSVGLVTAIGAIAGDELQRMLRQALRSVG</sequence>
<feature type="transmembrane region" description="Helical" evidence="1">
    <location>
        <begin position="42"/>
        <end position="61"/>
    </location>
</feature>
<evidence type="ECO:0000313" key="2">
    <source>
        <dbReference type="EMBL" id="GAA4696378.1"/>
    </source>
</evidence>
<evidence type="ECO:0000313" key="3">
    <source>
        <dbReference type="Proteomes" id="UP001500621"/>
    </source>
</evidence>
<keyword evidence="1" id="KW-0812">Transmembrane</keyword>
<dbReference type="EMBL" id="BAABIM010000004">
    <property type="protein sequence ID" value="GAA4696378.1"/>
    <property type="molecule type" value="Genomic_DNA"/>
</dbReference>
<keyword evidence="1" id="KW-1133">Transmembrane helix</keyword>
<accession>A0ABP8WW40</accession>
<keyword evidence="1" id="KW-0472">Membrane</keyword>
<evidence type="ECO:0008006" key="4">
    <source>
        <dbReference type="Google" id="ProtNLM"/>
    </source>
</evidence>
<gene>
    <name evidence="2" type="ORF">GCM10023226_38520</name>
</gene>
<feature type="transmembrane region" description="Helical" evidence="1">
    <location>
        <begin position="12"/>
        <end position="30"/>
    </location>
</feature>